<evidence type="ECO:0000313" key="2">
    <source>
        <dbReference type="Proteomes" id="UP000071859"/>
    </source>
</evidence>
<name>A0A158E856_9BURK</name>
<gene>
    <name evidence="1" type="ORF">AWB78_06492</name>
</gene>
<keyword evidence="2" id="KW-1185">Reference proteome</keyword>
<dbReference type="RefSeq" id="WP_063959056.1">
    <property type="nucleotide sequence ID" value="NZ_FCOX02000052.1"/>
</dbReference>
<reference evidence="1" key="1">
    <citation type="submission" date="2016-01" db="EMBL/GenBank/DDBJ databases">
        <authorList>
            <person name="Peeters C."/>
        </authorList>
    </citation>
    <scope>NUCLEOTIDE SEQUENCE</scope>
    <source>
        <strain evidence="1">LMG 29321</strain>
    </source>
</reference>
<accession>A0A158E856</accession>
<protein>
    <submittedName>
        <fullName evidence="1">Uncharacterized protein</fullName>
    </submittedName>
</protein>
<proteinExistence type="predicted"/>
<comment type="caution">
    <text evidence="1">The sequence shown here is derived from an EMBL/GenBank/DDBJ whole genome shotgun (WGS) entry which is preliminary data.</text>
</comment>
<dbReference type="AlphaFoldDB" id="A0A158E856"/>
<dbReference type="EMBL" id="FCOX02000052">
    <property type="protein sequence ID" value="SAL03049.1"/>
    <property type="molecule type" value="Genomic_DNA"/>
</dbReference>
<sequence>MTQVTSYQVPAHPSGLDMRTQLNAIVLALVGDNSGPTAPTVMYPGMMWGDTTAMRLKRRTNANDAWVDLGPIDNFLADVNTNVSNKVSKTGDTMAGALTLYSTGSISYQLYLKAGSYSPHIRSNSSTPGFEWVNGANNAVPMSLTDAGALTVATRISVTSGDVQTNGYGQFVAAGAAGNARWRADAAMATGYGTGAIGSGFINSAGNAWNLQLADNGNWGFRGFSYNDISRVANNGDSNGYRTVFGGGWLKQNEYNYGAYHDFMRVASEDYKWRIHYNFNNVYLEFICNGGSNVQFANDGNIYSGSQGWLSDKAPKVNCQWNSGITETGPIYGGNYDAYQPQVLAGVRGGTGQSTANFIFIRFLYLRDF</sequence>
<dbReference type="Proteomes" id="UP000071859">
    <property type="component" value="Unassembled WGS sequence"/>
</dbReference>
<evidence type="ECO:0000313" key="1">
    <source>
        <dbReference type="EMBL" id="SAL03049.1"/>
    </source>
</evidence>
<organism evidence="1 2">
    <name type="scientific">Caballeronia calidae</name>
    <dbReference type="NCBI Taxonomy" id="1777139"/>
    <lineage>
        <taxon>Bacteria</taxon>
        <taxon>Pseudomonadati</taxon>
        <taxon>Pseudomonadota</taxon>
        <taxon>Betaproteobacteria</taxon>
        <taxon>Burkholderiales</taxon>
        <taxon>Burkholderiaceae</taxon>
        <taxon>Caballeronia</taxon>
    </lineage>
</organism>